<dbReference type="PROSITE" id="PS50991">
    <property type="entry name" value="PYR_CT"/>
    <property type="match status" value="1"/>
</dbReference>
<evidence type="ECO:0000256" key="3">
    <source>
        <dbReference type="ARBA" id="ARBA00013057"/>
    </source>
</evidence>
<keyword evidence="7 11" id="KW-0547">Nucleotide-binding</keyword>
<dbReference type="Gene3D" id="3.30.1490.20">
    <property type="entry name" value="ATP-grasp fold, A domain"/>
    <property type="match status" value="1"/>
</dbReference>
<evidence type="ECO:0000256" key="10">
    <source>
        <dbReference type="ARBA" id="ARBA00023268"/>
    </source>
</evidence>
<evidence type="ECO:0000259" key="14">
    <source>
        <dbReference type="PROSITE" id="PS50975"/>
    </source>
</evidence>
<dbReference type="InterPro" id="IPR011764">
    <property type="entry name" value="Biotin_carboxylation_dom"/>
</dbReference>
<accession>A0A672SZF8</accession>
<gene>
    <name evidence="17" type="primary">pcxa</name>
</gene>
<dbReference type="NCBIfam" id="NF006761">
    <property type="entry name" value="PRK09282.1"/>
    <property type="match status" value="1"/>
</dbReference>
<evidence type="ECO:0000259" key="13">
    <source>
        <dbReference type="PROSITE" id="PS50968"/>
    </source>
</evidence>
<evidence type="ECO:0000256" key="1">
    <source>
        <dbReference type="ARBA" id="ARBA00001953"/>
    </source>
</evidence>
<evidence type="ECO:0000256" key="5">
    <source>
        <dbReference type="ARBA" id="ARBA00022598"/>
    </source>
</evidence>
<dbReference type="Gene3D" id="3.30.470.20">
    <property type="entry name" value="ATP-grasp fold, B domain"/>
    <property type="match status" value="1"/>
</dbReference>
<keyword evidence="4" id="KW-0312">Gluconeogenesis</keyword>
<dbReference type="InterPro" id="IPR003379">
    <property type="entry name" value="Carboxylase_cons_dom"/>
</dbReference>
<evidence type="ECO:0000256" key="12">
    <source>
        <dbReference type="SAM" id="SignalP"/>
    </source>
</evidence>
<dbReference type="Pfam" id="PF02436">
    <property type="entry name" value="PYC_OADA"/>
    <property type="match status" value="1"/>
</dbReference>
<dbReference type="OMA" id="GQHVFIE"/>
<dbReference type="FunFam" id="1.10.10.60:FF:000512">
    <property type="entry name" value="Pyruvate carboxylase, mitochondrial"/>
    <property type="match status" value="1"/>
</dbReference>
<dbReference type="SUPFAM" id="SSF56059">
    <property type="entry name" value="Glutathione synthetase ATP-binding domain-like"/>
    <property type="match status" value="1"/>
</dbReference>
<keyword evidence="6" id="KW-0479">Metal-binding</keyword>
<dbReference type="GO" id="GO:0005737">
    <property type="term" value="C:cytoplasm"/>
    <property type="evidence" value="ECO:0007669"/>
    <property type="project" value="TreeGrafter"/>
</dbReference>
<keyword evidence="12" id="KW-0732">Signal</keyword>
<dbReference type="SUPFAM" id="SSF89000">
    <property type="entry name" value="post-HMGL domain-like"/>
    <property type="match status" value="1"/>
</dbReference>
<dbReference type="Pfam" id="PF00682">
    <property type="entry name" value="HMGL-like"/>
    <property type="match status" value="1"/>
</dbReference>
<dbReference type="Gene3D" id="3.10.600.10">
    <property type="entry name" value="pyruvate carboxylase f1077a mutant domain"/>
    <property type="match status" value="1"/>
</dbReference>
<keyword evidence="8 11" id="KW-0067">ATP-binding</keyword>
<evidence type="ECO:0000256" key="9">
    <source>
        <dbReference type="ARBA" id="ARBA00023267"/>
    </source>
</evidence>
<dbReference type="SUPFAM" id="SSF51246">
    <property type="entry name" value="Rudiment single hybrid motif"/>
    <property type="match status" value="1"/>
</dbReference>
<evidence type="ECO:0000259" key="15">
    <source>
        <dbReference type="PROSITE" id="PS50979"/>
    </source>
</evidence>
<dbReference type="SUPFAM" id="SSF52440">
    <property type="entry name" value="PreATP-grasp domain"/>
    <property type="match status" value="1"/>
</dbReference>
<dbReference type="SMART" id="SM00878">
    <property type="entry name" value="Biotin_carb_C"/>
    <property type="match status" value="1"/>
</dbReference>
<feature type="domain" description="Pyruvate carboxyltransferase" evidence="16">
    <location>
        <begin position="623"/>
        <end position="892"/>
    </location>
</feature>
<dbReference type="PROSITE" id="PS50968">
    <property type="entry name" value="BIOTINYL_LIPOYL"/>
    <property type="match status" value="1"/>
</dbReference>
<dbReference type="PANTHER" id="PTHR43778:SF2">
    <property type="entry name" value="PYRUVATE CARBOXYLASE, MITOCHONDRIAL"/>
    <property type="match status" value="1"/>
</dbReference>
<dbReference type="PANTHER" id="PTHR43778">
    <property type="entry name" value="PYRUVATE CARBOXYLASE"/>
    <property type="match status" value="1"/>
</dbReference>
<dbReference type="InterPro" id="IPR016185">
    <property type="entry name" value="PreATP-grasp_dom_sf"/>
</dbReference>
<feature type="domain" description="ATP-grasp" evidence="14">
    <location>
        <begin position="211"/>
        <end position="413"/>
    </location>
</feature>
<dbReference type="InterPro" id="IPR011761">
    <property type="entry name" value="ATP-grasp"/>
</dbReference>
<dbReference type="GO" id="GO:0046872">
    <property type="term" value="F:metal ion binding"/>
    <property type="evidence" value="ECO:0007669"/>
    <property type="project" value="UniProtKB-KW"/>
</dbReference>
<protein>
    <recommendedName>
        <fullName evidence="3">pyruvate carboxylase</fullName>
        <ecNumber evidence="3">6.4.1.1</ecNumber>
    </recommendedName>
</protein>
<evidence type="ECO:0000313" key="17">
    <source>
        <dbReference type="Ensembl" id="ENSSGRP00000106560.1"/>
    </source>
</evidence>
<dbReference type="FunFam" id="3.40.50.20:FF:000010">
    <property type="entry name" value="Propionyl-CoA carboxylase subunit alpha"/>
    <property type="match status" value="1"/>
</dbReference>
<dbReference type="FunFam" id="3.30.1490.20:FF:000063">
    <property type="entry name" value="Zgc:123047"/>
    <property type="match status" value="1"/>
</dbReference>
<dbReference type="FunCoup" id="A0A672SZF8">
    <property type="interactions" value="1164"/>
</dbReference>
<feature type="signal peptide" evidence="12">
    <location>
        <begin position="1"/>
        <end position="16"/>
    </location>
</feature>
<dbReference type="Gene3D" id="3.40.50.20">
    <property type="match status" value="1"/>
</dbReference>
<dbReference type="Proteomes" id="UP000472262">
    <property type="component" value="Unassembled WGS sequence"/>
</dbReference>
<keyword evidence="5" id="KW-0436">Ligase</keyword>
<dbReference type="SUPFAM" id="SSF51230">
    <property type="entry name" value="Single hybrid motif"/>
    <property type="match status" value="1"/>
</dbReference>
<dbReference type="InterPro" id="IPR013815">
    <property type="entry name" value="ATP_grasp_subdomain_1"/>
</dbReference>
<keyword evidence="18" id="KW-1185">Reference proteome</keyword>
<dbReference type="InterPro" id="IPR001882">
    <property type="entry name" value="Biotin_BS"/>
</dbReference>
<evidence type="ECO:0000256" key="2">
    <source>
        <dbReference type="ARBA" id="ARBA00004742"/>
    </source>
</evidence>
<evidence type="ECO:0000256" key="11">
    <source>
        <dbReference type="PROSITE-ProRule" id="PRU00409"/>
    </source>
</evidence>
<dbReference type="Gene3D" id="3.20.20.70">
    <property type="entry name" value="Aldolase class I"/>
    <property type="match status" value="1"/>
</dbReference>
<evidence type="ECO:0000256" key="8">
    <source>
        <dbReference type="ARBA" id="ARBA00022840"/>
    </source>
</evidence>
<dbReference type="PROSITE" id="PS00188">
    <property type="entry name" value="BIOTIN"/>
    <property type="match status" value="1"/>
</dbReference>
<evidence type="ECO:0000259" key="16">
    <source>
        <dbReference type="PROSITE" id="PS50991"/>
    </source>
</evidence>
<evidence type="ECO:0000256" key="6">
    <source>
        <dbReference type="ARBA" id="ARBA00022723"/>
    </source>
</evidence>
<dbReference type="CDD" id="cd07937">
    <property type="entry name" value="DRE_TIM_PC_TC_5S"/>
    <property type="match status" value="1"/>
</dbReference>
<dbReference type="UniPathway" id="UPA00138"/>
<dbReference type="FunFam" id="3.30.470.20:FF:000012">
    <property type="entry name" value="Pyruvate carboxylase"/>
    <property type="match status" value="1"/>
</dbReference>
<dbReference type="EC" id="6.4.1.1" evidence="3"/>
<dbReference type="GO" id="GO:0006094">
    <property type="term" value="P:gluconeogenesis"/>
    <property type="evidence" value="ECO:0007669"/>
    <property type="project" value="UniProtKB-UniPathway"/>
</dbReference>
<dbReference type="Gene3D" id="2.40.50.100">
    <property type="match status" value="1"/>
</dbReference>
<dbReference type="InterPro" id="IPR005482">
    <property type="entry name" value="Biotin_COase_C"/>
</dbReference>
<dbReference type="GO" id="GO:0004736">
    <property type="term" value="F:pyruvate carboxylase activity"/>
    <property type="evidence" value="ECO:0007669"/>
    <property type="project" value="UniProtKB-EC"/>
</dbReference>
<dbReference type="InParanoid" id="A0A672SZF8"/>
<dbReference type="PROSITE" id="PS50979">
    <property type="entry name" value="BC"/>
    <property type="match status" value="1"/>
</dbReference>
<evidence type="ECO:0000256" key="7">
    <source>
        <dbReference type="ARBA" id="ARBA00022741"/>
    </source>
</evidence>
<dbReference type="SUPFAM" id="SSF51569">
    <property type="entry name" value="Aldolase"/>
    <property type="match status" value="1"/>
</dbReference>
<dbReference type="InterPro" id="IPR000891">
    <property type="entry name" value="PYR_CT"/>
</dbReference>
<dbReference type="Pfam" id="PF02786">
    <property type="entry name" value="CPSase_L_D2"/>
    <property type="match status" value="1"/>
</dbReference>
<evidence type="ECO:0000256" key="4">
    <source>
        <dbReference type="ARBA" id="ARBA00022432"/>
    </source>
</evidence>
<organism evidence="17 18">
    <name type="scientific">Sinocyclocheilus grahami</name>
    <name type="common">Dianchi golden-line fish</name>
    <name type="synonym">Barbus grahami</name>
    <dbReference type="NCBI Taxonomy" id="75366"/>
    <lineage>
        <taxon>Eukaryota</taxon>
        <taxon>Metazoa</taxon>
        <taxon>Chordata</taxon>
        <taxon>Craniata</taxon>
        <taxon>Vertebrata</taxon>
        <taxon>Euteleostomi</taxon>
        <taxon>Actinopterygii</taxon>
        <taxon>Neopterygii</taxon>
        <taxon>Teleostei</taxon>
        <taxon>Ostariophysi</taxon>
        <taxon>Cypriniformes</taxon>
        <taxon>Cyprinidae</taxon>
        <taxon>Cyprininae</taxon>
        <taxon>Sinocyclocheilus</taxon>
    </lineage>
</organism>
<dbReference type="InterPro" id="IPR011053">
    <property type="entry name" value="Single_hybrid_motif"/>
</dbReference>
<dbReference type="Pfam" id="PF00289">
    <property type="entry name" value="Biotin_carb_N"/>
    <property type="match status" value="1"/>
</dbReference>
<feature type="domain" description="Lipoyl-binding" evidence="13">
    <location>
        <begin position="1164"/>
        <end position="1233"/>
    </location>
</feature>
<comment type="pathway">
    <text evidence="2">Carbohydrate biosynthesis; gluconeogenesis.</text>
</comment>
<keyword evidence="10" id="KW-0511">Multifunctional enzyme</keyword>
<evidence type="ECO:0000313" key="18">
    <source>
        <dbReference type="Proteomes" id="UP000472262"/>
    </source>
</evidence>
<feature type="domain" description="Biotin carboxylation" evidence="15">
    <location>
        <begin position="91"/>
        <end position="546"/>
    </location>
</feature>
<proteinExistence type="predicted"/>
<dbReference type="Pfam" id="PF02785">
    <property type="entry name" value="Biotin_carb_C"/>
    <property type="match status" value="1"/>
</dbReference>
<dbReference type="InterPro" id="IPR005479">
    <property type="entry name" value="CPAse_ATP-bd"/>
</dbReference>
<sequence>MIFLESFLIITTACSPLPWSCSCGPCTVTIGMVRNACHPVRLCLPCWCSNCCHETCKCRRKRSALGLLAIRRVWSMSRSAHTASQTLEYKPIKKVMVANRGEIAIRVFRACTELGIRTVAVYSEQDTGQMHRQKADEAYLIGKGLPPVAAYLHIPDIIKVAKENDVDAIHPGYGFLSERADFAQACVDAGVRFIGPTPDVVRKMGDKVEARAIATSAGVPVVPGTDAPISSLQEAQEFSNSYGFPIIFKAAYGGGGRGMRVVREYEELEENYQRAYSEALAAFGNGALFVEKFIEKPRHIEVQIMGDKYGNVIHLYERDCSIQRRHQKVVEIAPATQLDPHLRDRLTADSVNLARQNLPFSKLYENAGTVEFLVDKHGKHYFIEVNSRLQVEHTVTEEITDVDLVHAQLRVCEGRSLPELGLKQDKIRINGYAIQCRVTTEDPARGFQPDTGRLEVFRSGEGMGIRLDSASAFQGAVISPHYDSLLVKVIASGKDLPAASAKMSRALAEFRVRGVKTNIPFLQNVLSNNQFLNGTVDTQFIDENQDLFNLKPVQNRAQKLLHYLGHVMVNGPTTPIPVKAKPSPIDPVIPPVPLGEPPVGFRDVLLREGPDGFAKAVRAHQGLLLMDTTFRDAHQSLLATRVRTHDLKWIAPFVAHSFSNLFSVENWGGATFDVAMRFLCECPWKRLQELRALMPNVPFQMLLRGANAVGYTNYPDNAVFKFCEVAKENGMDIFRVFDSLNYLPNMLMGMEAAGAAGGVVEAAISYTGDVSDPTRQKYSLDYYLKLADELVKAGTHILCIKDMAGLLKPDSGHLLVSALRDRFPDVPIHVHTHDTAGAGVAAMLACAEAGADIVDVAVDSMAGMTSQPSMGAIVACTKGTKLNTGISLEKVFDYSEYWEVTRGLYAPFDCTATMKSGNADVYENEIPGGQYTNLHFQAHSMGLGNKFKEVKKAYTEANKLLGDLIKVTPSSKIVGDLAQFMVQNSLTRAEVEERADELSFPLSVVEFLQGHIGIPHGGFPEPFRSKVLKSLPRVEGRPGASLPPMDFQALEKQLRDAHGDEITPEDVMSAAMYPKVFQEFKEFTRTFGPVDCLDTRLFLDGPKIAEDCLFPLPHISALALGDLNKAGQREVFFELNGQLRSVLVKDTVAMKEMHFHPKALKDVRGQIGAPMPGKVVEVKVKQGQKVEKGQPLCVLSAMKMEMVVNSPLSGTVAKIYVTADSTLEGDDLILEITE</sequence>
<dbReference type="NCBIfam" id="TIGR01235">
    <property type="entry name" value="pyruv_carbox"/>
    <property type="match status" value="1"/>
</dbReference>
<keyword evidence="9" id="KW-0092">Biotin</keyword>
<dbReference type="CDD" id="cd06850">
    <property type="entry name" value="biotinyl_domain"/>
    <property type="match status" value="1"/>
</dbReference>
<dbReference type="AlphaFoldDB" id="A0A672SZF8"/>
<comment type="cofactor">
    <cofactor evidence="1">
        <name>biotin</name>
        <dbReference type="ChEBI" id="CHEBI:57586"/>
    </cofactor>
</comment>
<dbReference type="GO" id="GO:0005524">
    <property type="term" value="F:ATP binding"/>
    <property type="evidence" value="ECO:0007669"/>
    <property type="project" value="UniProtKB-UniRule"/>
</dbReference>
<dbReference type="InterPro" id="IPR013785">
    <property type="entry name" value="Aldolase_TIM"/>
</dbReference>
<name>A0A672SZF8_SINGR</name>
<dbReference type="Ensembl" id="ENSSGRT00000113239.1">
    <property type="protein sequence ID" value="ENSSGRP00000106560.1"/>
    <property type="gene ID" value="ENSSGRG00000052608.1"/>
</dbReference>
<dbReference type="Pfam" id="PF00364">
    <property type="entry name" value="Biotin_lipoyl"/>
    <property type="match status" value="1"/>
</dbReference>
<dbReference type="InterPro" id="IPR011054">
    <property type="entry name" value="Rudment_hybrid_motif"/>
</dbReference>
<dbReference type="NCBIfam" id="NF009554">
    <property type="entry name" value="PRK12999.1"/>
    <property type="match status" value="1"/>
</dbReference>
<dbReference type="InterPro" id="IPR005930">
    <property type="entry name" value="Pyruv_COase"/>
</dbReference>
<dbReference type="PROSITE" id="PS50975">
    <property type="entry name" value="ATP_GRASP"/>
    <property type="match status" value="1"/>
</dbReference>
<dbReference type="FunFam" id="3.20.20.70:FF:000033">
    <property type="entry name" value="Pyruvate carboxylase"/>
    <property type="match status" value="1"/>
</dbReference>
<dbReference type="InterPro" id="IPR055268">
    <property type="entry name" value="PCB-like"/>
</dbReference>
<reference evidence="17" key="2">
    <citation type="submission" date="2025-09" db="UniProtKB">
        <authorList>
            <consortium name="Ensembl"/>
        </authorList>
    </citation>
    <scope>IDENTIFICATION</scope>
</reference>
<reference evidence="17" key="1">
    <citation type="submission" date="2025-08" db="UniProtKB">
        <authorList>
            <consortium name="Ensembl"/>
        </authorList>
    </citation>
    <scope>IDENTIFICATION</scope>
</reference>
<feature type="chain" id="PRO_5025433324" description="pyruvate carboxylase" evidence="12">
    <location>
        <begin position="17"/>
        <end position="1234"/>
    </location>
</feature>
<dbReference type="InterPro" id="IPR005481">
    <property type="entry name" value="BC-like_N"/>
</dbReference>
<dbReference type="InterPro" id="IPR000089">
    <property type="entry name" value="Biotin_lipoyl"/>
</dbReference>
<dbReference type="FunFam" id="2.40.50.100:FF:000003">
    <property type="entry name" value="Acetyl-CoA carboxylase biotin carboxyl carrier protein"/>
    <property type="match status" value="1"/>
</dbReference>